<comment type="caution">
    <text evidence="2">The sequence shown here is derived from an EMBL/GenBank/DDBJ whole genome shotgun (WGS) entry which is preliminary data.</text>
</comment>
<evidence type="ECO:0000256" key="1">
    <source>
        <dbReference type="SAM" id="Phobius"/>
    </source>
</evidence>
<keyword evidence="1" id="KW-1133">Transmembrane helix</keyword>
<evidence type="ECO:0008006" key="4">
    <source>
        <dbReference type="Google" id="ProtNLM"/>
    </source>
</evidence>
<accession>A0A8J7UT23</accession>
<feature type="transmembrane region" description="Helical" evidence="1">
    <location>
        <begin position="236"/>
        <end position="254"/>
    </location>
</feature>
<keyword evidence="3" id="KW-1185">Reference proteome</keyword>
<dbReference type="RefSeq" id="WP_210511063.1">
    <property type="nucleotide sequence ID" value="NZ_JAFIDN010000003.1"/>
</dbReference>
<name>A0A8J7UT23_9BACT</name>
<dbReference type="GO" id="GO:0016020">
    <property type="term" value="C:membrane"/>
    <property type="evidence" value="ECO:0007669"/>
    <property type="project" value="InterPro"/>
</dbReference>
<dbReference type="AlphaFoldDB" id="A0A8J7UT23"/>
<gene>
    <name evidence="2" type="ORF">NATSA_05795</name>
</gene>
<keyword evidence="1" id="KW-0472">Membrane</keyword>
<evidence type="ECO:0000313" key="3">
    <source>
        <dbReference type="Proteomes" id="UP000673975"/>
    </source>
</evidence>
<feature type="transmembrane region" description="Helical" evidence="1">
    <location>
        <begin position="13"/>
        <end position="30"/>
    </location>
</feature>
<dbReference type="PANTHER" id="PTHR36178:SF1">
    <property type="entry name" value="SODIUM_GLUTAMATE SYMPORTER"/>
    <property type="match status" value="1"/>
</dbReference>
<feature type="transmembrane region" description="Helical" evidence="1">
    <location>
        <begin position="312"/>
        <end position="331"/>
    </location>
</feature>
<feature type="transmembrane region" description="Helical" evidence="1">
    <location>
        <begin position="401"/>
        <end position="426"/>
    </location>
</feature>
<feature type="transmembrane region" description="Helical" evidence="1">
    <location>
        <begin position="433"/>
        <end position="454"/>
    </location>
</feature>
<evidence type="ECO:0000313" key="2">
    <source>
        <dbReference type="EMBL" id="MBP3192171.1"/>
    </source>
</evidence>
<dbReference type="EMBL" id="JAFIDN010000003">
    <property type="protein sequence ID" value="MBP3192171.1"/>
    <property type="molecule type" value="Genomic_DNA"/>
</dbReference>
<feature type="transmembrane region" description="Helical" evidence="1">
    <location>
        <begin position="368"/>
        <end position="389"/>
    </location>
</feature>
<dbReference type="GO" id="GO:0015813">
    <property type="term" value="P:L-glutamate transmembrane transport"/>
    <property type="evidence" value="ECO:0007669"/>
    <property type="project" value="InterPro"/>
</dbReference>
<reference evidence="2" key="1">
    <citation type="submission" date="2021-02" db="EMBL/GenBank/DDBJ databases">
        <title>Natronogracilivirga saccharolytica gen. nov. sp. nov. a new anaerobic, haloalkiliphilic carbohydrate-fermenting bacterium from soda lake and proposing of Cyclonatronumiaceae fam. nov. in the phylum Balneolaeota.</title>
        <authorList>
            <person name="Zhilina T.N."/>
            <person name="Sorokin D.Y."/>
            <person name="Zavarzina D.G."/>
            <person name="Toshchakov S.V."/>
            <person name="Kublanov I.V."/>
        </authorList>
    </citation>
    <scope>NUCLEOTIDE SEQUENCE</scope>
    <source>
        <strain evidence="2">Z-1702</strain>
    </source>
</reference>
<sequence>MPSWNLDITAGDFFIDFAWIGLLLCLAILLRNKIALFQRNLIPANLIAGAIGLAAGANGLDLIPLSTDRLGTYVYHLLALLFIALALRTPQKKLGISSVKTGTVFIITYLIQALIGLAIAFALIYLFMPDLFAGIGLLPPLAFGMNPGVAYTFGQNWEQYGFESGGVVGLTFAAAGFLVAYTVGIWLIRRGIRRGEAAFLDAGHELSDELRKGTIPRSERPSGGKQTTSPEIIESLSLHLGLVGVVYIITYGLLRVIEAGMTFAGAEQEVHTLWSFHFVIASILALSVRKVLDYAGVADVIDDITMTRVSNLFMDFMIVASVAAISLAVVMTYWIPLLLISVTVALATWWVVRRLMYHAFRTYRLERFASVFGNMTGTIQSGLLLLRILDSGMKSPASFNLVYGSGFALILGFPVLILVNAPVYYFDDPNRGFFVIMMALLFYLIMLLTGWRYLNNADKDEVTEEQKASDSG</sequence>
<organism evidence="2 3">
    <name type="scientific">Natronogracilivirga saccharolytica</name>
    <dbReference type="NCBI Taxonomy" id="2812953"/>
    <lineage>
        <taxon>Bacteria</taxon>
        <taxon>Pseudomonadati</taxon>
        <taxon>Balneolota</taxon>
        <taxon>Balneolia</taxon>
        <taxon>Balneolales</taxon>
        <taxon>Cyclonatronaceae</taxon>
        <taxon>Natronogracilivirga</taxon>
    </lineage>
</organism>
<feature type="transmembrane region" description="Helical" evidence="1">
    <location>
        <begin position="167"/>
        <end position="188"/>
    </location>
</feature>
<proteinExistence type="predicted"/>
<feature type="transmembrane region" description="Helical" evidence="1">
    <location>
        <begin position="42"/>
        <end position="60"/>
    </location>
</feature>
<dbReference type="GO" id="GO:0015501">
    <property type="term" value="F:glutamate:sodium symporter activity"/>
    <property type="evidence" value="ECO:0007669"/>
    <property type="project" value="InterPro"/>
</dbReference>
<dbReference type="InterPro" id="IPR004445">
    <property type="entry name" value="GltS"/>
</dbReference>
<dbReference type="PANTHER" id="PTHR36178">
    <property type="entry name" value="SLR0625 PROTEIN"/>
    <property type="match status" value="1"/>
</dbReference>
<feature type="transmembrane region" description="Helical" evidence="1">
    <location>
        <begin position="274"/>
        <end position="292"/>
    </location>
</feature>
<feature type="transmembrane region" description="Helical" evidence="1">
    <location>
        <begin position="72"/>
        <end position="90"/>
    </location>
</feature>
<feature type="transmembrane region" description="Helical" evidence="1">
    <location>
        <begin position="102"/>
        <end position="128"/>
    </location>
</feature>
<dbReference type="Proteomes" id="UP000673975">
    <property type="component" value="Unassembled WGS sequence"/>
</dbReference>
<feature type="transmembrane region" description="Helical" evidence="1">
    <location>
        <begin position="337"/>
        <end position="356"/>
    </location>
</feature>
<keyword evidence="1" id="KW-0812">Transmembrane</keyword>
<protein>
    <recommendedName>
        <fullName evidence="4">Sodium:glutamate symporter</fullName>
    </recommendedName>
</protein>